<evidence type="ECO:0000313" key="3">
    <source>
        <dbReference type="Proteomes" id="UP000577362"/>
    </source>
</evidence>
<keyword evidence="1" id="KW-0732">Signal</keyword>
<evidence type="ECO:0000256" key="1">
    <source>
        <dbReference type="SAM" id="SignalP"/>
    </source>
</evidence>
<keyword evidence="3" id="KW-1185">Reference proteome</keyword>
<proteinExistence type="predicted"/>
<gene>
    <name evidence="2" type="ORF">GGR16_000016</name>
</gene>
<dbReference type="Proteomes" id="UP000577362">
    <property type="component" value="Unassembled WGS sequence"/>
</dbReference>
<sequence length="218" mass="22861">MARATSNGGSLVLLAVLIWSTTPALAGDWFAVSDDVLGWGTAACSADGDAARCFGLRCKADNPPPGAEWFLFVDDAGLVDAPLQVNLSVEGRIDATFSMSPVTLGGYLQHVTPLDLPGHSDFLDALQAGQRLRVTAGDLPAFSLALAGSRAELTRALAVCAPSGRSDRPAAPSCDAEYRARVREAERLDTVPNGRLAAEGMRLDAEARLNLCRAGVRP</sequence>
<dbReference type="EMBL" id="JACIEN010000001">
    <property type="protein sequence ID" value="MBB4015010.1"/>
    <property type="molecule type" value="Genomic_DNA"/>
</dbReference>
<reference evidence="2 3" key="1">
    <citation type="submission" date="2020-08" db="EMBL/GenBank/DDBJ databases">
        <title>Genomic Encyclopedia of Type Strains, Phase IV (KMG-IV): sequencing the most valuable type-strain genomes for metagenomic binning, comparative biology and taxonomic classification.</title>
        <authorList>
            <person name="Goeker M."/>
        </authorList>
    </citation>
    <scope>NUCLEOTIDE SEQUENCE [LARGE SCALE GENOMIC DNA]</scope>
    <source>
        <strain evidence="2 3">DSM 103737</strain>
    </source>
</reference>
<feature type="signal peptide" evidence="1">
    <location>
        <begin position="1"/>
        <end position="26"/>
    </location>
</feature>
<name>A0A840BPT5_9HYPH</name>
<accession>A0A840BPT5</accession>
<organism evidence="2 3">
    <name type="scientific">Chelatococcus caeni</name>
    <dbReference type="NCBI Taxonomy" id="1348468"/>
    <lineage>
        <taxon>Bacteria</taxon>
        <taxon>Pseudomonadati</taxon>
        <taxon>Pseudomonadota</taxon>
        <taxon>Alphaproteobacteria</taxon>
        <taxon>Hyphomicrobiales</taxon>
        <taxon>Chelatococcaceae</taxon>
        <taxon>Chelatococcus</taxon>
    </lineage>
</organism>
<protein>
    <submittedName>
        <fullName evidence="2">Uncharacterized protein</fullName>
    </submittedName>
</protein>
<dbReference type="AlphaFoldDB" id="A0A840BPT5"/>
<feature type="chain" id="PRO_5032503052" evidence="1">
    <location>
        <begin position="27"/>
        <end position="218"/>
    </location>
</feature>
<comment type="caution">
    <text evidence="2">The sequence shown here is derived from an EMBL/GenBank/DDBJ whole genome shotgun (WGS) entry which is preliminary data.</text>
</comment>
<evidence type="ECO:0000313" key="2">
    <source>
        <dbReference type="EMBL" id="MBB4015010.1"/>
    </source>
</evidence>
<dbReference type="RefSeq" id="WP_145979713.1">
    <property type="nucleotide sequence ID" value="NZ_JACIEN010000001.1"/>
</dbReference>